<sequence length="64" mass="7794">MSTCGTCWRTFTAGWQLRHWAESSESDELEYECDDCDDGFYDEDDLRDQEIREHFYCDPCDRYF</sequence>
<dbReference type="EMBL" id="KE384818">
    <property type="protein sequence ID" value="KJK73497.1"/>
    <property type="molecule type" value="Genomic_DNA"/>
</dbReference>
<evidence type="ECO:0000313" key="2">
    <source>
        <dbReference type="Proteomes" id="UP000054544"/>
    </source>
</evidence>
<protein>
    <recommendedName>
        <fullName evidence="3">C2H2-type domain-containing protein</fullName>
    </recommendedName>
</protein>
<accession>A0A0D9NHK3</accession>
<name>A0A0D9NHK3_METAN</name>
<evidence type="ECO:0008006" key="3">
    <source>
        <dbReference type="Google" id="ProtNLM"/>
    </source>
</evidence>
<organism evidence="1 2">
    <name type="scientific">Metarhizium anisopliae BRIP 53293</name>
    <dbReference type="NCBI Taxonomy" id="1291518"/>
    <lineage>
        <taxon>Eukaryota</taxon>
        <taxon>Fungi</taxon>
        <taxon>Dikarya</taxon>
        <taxon>Ascomycota</taxon>
        <taxon>Pezizomycotina</taxon>
        <taxon>Sordariomycetes</taxon>
        <taxon>Hypocreomycetidae</taxon>
        <taxon>Hypocreales</taxon>
        <taxon>Clavicipitaceae</taxon>
        <taxon>Metarhizium</taxon>
    </lineage>
</organism>
<proteinExistence type="predicted"/>
<reference evidence="2" key="1">
    <citation type="journal article" date="2014" name="BMC Genomics">
        <title>The genome sequence of the biocontrol fungus Metarhizium anisopliae and comparative genomics of Metarhizium species.</title>
        <authorList>
            <person name="Pattemore J.A."/>
            <person name="Hane J.K."/>
            <person name="Williams A.H."/>
            <person name="Wilson B.A."/>
            <person name="Stodart B.J."/>
            <person name="Ash G.J."/>
        </authorList>
    </citation>
    <scope>NUCLEOTIDE SEQUENCE [LARGE SCALE GENOMIC DNA]</scope>
    <source>
        <strain evidence="2">BRIP 53293</strain>
    </source>
</reference>
<dbReference type="Proteomes" id="UP000054544">
    <property type="component" value="Unassembled WGS sequence"/>
</dbReference>
<keyword evidence="2" id="KW-1185">Reference proteome</keyword>
<evidence type="ECO:0000313" key="1">
    <source>
        <dbReference type="EMBL" id="KJK73497.1"/>
    </source>
</evidence>
<dbReference type="AlphaFoldDB" id="A0A0D9NHK3"/>
<gene>
    <name evidence="1" type="ORF">H634G_11256</name>
</gene>